<organism evidence="3">
    <name type="scientific">marine sediment metagenome</name>
    <dbReference type="NCBI Taxonomy" id="412755"/>
    <lineage>
        <taxon>unclassified sequences</taxon>
        <taxon>metagenomes</taxon>
        <taxon>ecological metagenomes</taxon>
    </lineage>
</organism>
<dbReference type="AlphaFoldDB" id="A0A0F9JFQ7"/>
<comment type="caution">
    <text evidence="3">The sequence shown here is derived from an EMBL/GenBank/DDBJ whole genome shotgun (WGS) entry which is preliminary data.</text>
</comment>
<sequence>MTKRVLITGGAGFIGSHLVDKLIDERDHEVTVLDLLEEQVHGNIDKPPDYLNKGAIFLKGSVTDYGKLEELVGENDIIFHLAAMVGVSQSMYQIKKYIDNNILGVANLLDILANKNHSVEKVVIASSNTVYGEGKSKCGNCGIFFPKLRVNQQLELKNWEINCPSCGQKSESILTDEIAPFNSSSIYALSKQVQEEMGLMIGSTYGINTTILRFFLVYGSRQAPSNPYTGVCSIFSSRLIRGKPPIIFEDGKQSRDFVNVDDVCQALLLSIDKKAADGEIFNVGTGLPITIKEVADLITEKINPSLKPIYNQQYRVGDIRHCVADISKIKNKLGYKPSITFKKGIDEFIDWIKTQKDCIQKHAQKAMEELKEKGLLK</sequence>
<proteinExistence type="inferred from homology"/>
<comment type="similarity">
    <text evidence="1">Belongs to the NAD(P)-dependent epimerase/dehydratase family.</text>
</comment>
<name>A0A0F9JFQ7_9ZZZZ</name>
<accession>A0A0F9JFQ7</accession>
<dbReference type="Pfam" id="PF01370">
    <property type="entry name" value="Epimerase"/>
    <property type="match status" value="2"/>
</dbReference>
<dbReference type="InterPro" id="IPR001509">
    <property type="entry name" value="Epimerase_deHydtase"/>
</dbReference>
<dbReference type="Gene3D" id="3.40.50.720">
    <property type="entry name" value="NAD(P)-binding Rossmann-like Domain"/>
    <property type="match status" value="1"/>
</dbReference>
<reference evidence="3" key="1">
    <citation type="journal article" date="2015" name="Nature">
        <title>Complex archaea that bridge the gap between prokaryotes and eukaryotes.</title>
        <authorList>
            <person name="Spang A."/>
            <person name="Saw J.H."/>
            <person name="Jorgensen S.L."/>
            <person name="Zaremba-Niedzwiedzka K."/>
            <person name="Martijn J."/>
            <person name="Lind A.E."/>
            <person name="van Eijk R."/>
            <person name="Schleper C."/>
            <person name="Guy L."/>
            <person name="Ettema T.J."/>
        </authorList>
    </citation>
    <scope>NUCLEOTIDE SEQUENCE</scope>
</reference>
<dbReference type="PANTHER" id="PTHR43000">
    <property type="entry name" value="DTDP-D-GLUCOSE 4,6-DEHYDRATASE-RELATED"/>
    <property type="match status" value="1"/>
</dbReference>
<evidence type="ECO:0000259" key="2">
    <source>
        <dbReference type="Pfam" id="PF01370"/>
    </source>
</evidence>
<evidence type="ECO:0000256" key="1">
    <source>
        <dbReference type="ARBA" id="ARBA00007637"/>
    </source>
</evidence>
<evidence type="ECO:0000313" key="3">
    <source>
        <dbReference type="EMBL" id="KKM61151.1"/>
    </source>
</evidence>
<dbReference type="SUPFAM" id="SSF51735">
    <property type="entry name" value="NAD(P)-binding Rossmann-fold domains"/>
    <property type="match status" value="1"/>
</dbReference>
<dbReference type="PRINTS" id="PR01713">
    <property type="entry name" value="NUCEPIMERASE"/>
</dbReference>
<gene>
    <name evidence="3" type="ORF">LCGC14_1534590</name>
</gene>
<dbReference type="EMBL" id="LAZR01011542">
    <property type="protein sequence ID" value="KKM61151.1"/>
    <property type="molecule type" value="Genomic_DNA"/>
</dbReference>
<dbReference type="InterPro" id="IPR036291">
    <property type="entry name" value="NAD(P)-bd_dom_sf"/>
</dbReference>
<protein>
    <recommendedName>
        <fullName evidence="2">NAD-dependent epimerase/dehydratase domain-containing protein</fullName>
    </recommendedName>
</protein>
<feature type="domain" description="NAD-dependent epimerase/dehydratase" evidence="2">
    <location>
        <begin position="175"/>
        <end position="284"/>
    </location>
</feature>
<feature type="domain" description="NAD-dependent epimerase/dehydratase" evidence="2">
    <location>
        <begin position="5"/>
        <end position="136"/>
    </location>
</feature>